<comment type="caution">
    <text evidence="2">The sequence shown here is derived from an EMBL/GenBank/DDBJ whole genome shotgun (WGS) entry which is preliminary data.</text>
</comment>
<evidence type="ECO:0000256" key="1">
    <source>
        <dbReference type="SAM" id="Phobius"/>
    </source>
</evidence>
<feature type="transmembrane region" description="Helical" evidence="1">
    <location>
        <begin position="34"/>
        <end position="53"/>
    </location>
</feature>
<keyword evidence="3" id="KW-1185">Reference proteome</keyword>
<keyword evidence="1" id="KW-1133">Transmembrane helix</keyword>
<evidence type="ECO:0000313" key="2">
    <source>
        <dbReference type="EMBL" id="MBE9397989.1"/>
    </source>
</evidence>
<name>A0A8J7FE32_9GAMM</name>
<gene>
    <name evidence="2" type="ORF">IOQ59_12040</name>
</gene>
<proteinExistence type="predicted"/>
<keyword evidence="1" id="KW-0812">Transmembrane</keyword>
<dbReference type="Proteomes" id="UP000640333">
    <property type="component" value="Unassembled WGS sequence"/>
</dbReference>
<dbReference type="RefSeq" id="WP_228050863.1">
    <property type="nucleotide sequence ID" value="NZ_JADEYS010000011.1"/>
</dbReference>
<dbReference type="AlphaFoldDB" id="A0A8J7FE32"/>
<keyword evidence="1" id="KW-0472">Membrane</keyword>
<protein>
    <submittedName>
        <fullName evidence="2">Uncharacterized protein</fullName>
    </submittedName>
</protein>
<dbReference type="EMBL" id="JADEYS010000011">
    <property type="protein sequence ID" value="MBE9397989.1"/>
    <property type="molecule type" value="Genomic_DNA"/>
</dbReference>
<evidence type="ECO:0000313" key="3">
    <source>
        <dbReference type="Proteomes" id="UP000640333"/>
    </source>
</evidence>
<sequence length="88" mass="9704">MPDAVPVVCSVHVSVYLSGYLSGTAIGALDVVEVAGGVPVFLNSFISMAYWFLKMDFEGGYINAALHHRASDKPWASFWRSYAFQLRD</sequence>
<accession>A0A8J7FE32</accession>
<organism evidence="2 3">
    <name type="scientific">Pontibacterium sinense</name>
    <dbReference type="NCBI Taxonomy" id="2781979"/>
    <lineage>
        <taxon>Bacteria</taxon>
        <taxon>Pseudomonadati</taxon>
        <taxon>Pseudomonadota</taxon>
        <taxon>Gammaproteobacteria</taxon>
        <taxon>Oceanospirillales</taxon>
        <taxon>Oceanospirillaceae</taxon>
        <taxon>Pontibacterium</taxon>
    </lineage>
</organism>
<reference evidence="2" key="1">
    <citation type="submission" date="2020-10" db="EMBL/GenBank/DDBJ databases">
        <title>Bacterium isolated from coastal waters sediment.</title>
        <authorList>
            <person name="Chen R.-J."/>
            <person name="Lu D.-C."/>
            <person name="Zhu K.-L."/>
            <person name="Du Z.-J."/>
        </authorList>
    </citation>
    <scope>NUCLEOTIDE SEQUENCE</scope>
    <source>
        <strain evidence="2">N1Y112</strain>
    </source>
</reference>